<dbReference type="AlphaFoldDB" id="A0A1H8US87"/>
<dbReference type="InterPro" id="IPR050366">
    <property type="entry name" value="BP-dependent_transpt_permease"/>
</dbReference>
<dbReference type="PROSITE" id="PS50928">
    <property type="entry name" value="ABC_TM1"/>
    <property type="match status" value="1"/>
</dbReference>
<comment type="similarity">
    <text evidence="7">Belongs to the binding-protein-dependent transport system permease family.</text>
</comment>
<dbReference type="OrthoDB" id="9766870at2"/>
<sequence length="286" mass="30305">MFLNPEARALLRKLRRNRLAMVGVALVGFVVLFSLLLPPLLPFDPNQMNVRNALQSPDAIHWLGTDHFGRDLLTRLAHGGGISLQVGFYVTLLSLVVGVGFGALSGFVGGAIDVVMMRAMDALMAFPGLLLAIALVAAFGGTVEAIVIALTIVGVPRFARVVRASVIQRKEADYVLAATALGKRPMRILMQDVLPNCAGPILIQTTLKFPGAILGEAGLSFLGLGLPPPAPSWGRMLQESRSFMEVAPAAAILSGLAIFVTVLGFNLLGDGLRDVFDPRVQSSGQS</sequence>
<comment type="subcellular location">
    <subcellularLocation>
        <location evidence="1 7">Cell membrane</location>
        <topology evidence="1 7">Multi-pass membrane protein</topology>
    </subcellularLocation>
</comment>
<evidence type="ECO:0000256" key="4">
    <source>
        <dbReference type="ARBA" id="ARBA00022692"/>
    </source>
</evidence>
<evidence type="ECO:0000256" key="1">
    <source>
        <dbReference type="ARBA" id="ARBA00004651"/>
    </source>
</evidence>
<dbReference type="GO" id="GO:0055085">
    <property type="term" value="P:transmembrane transport"/>
    <property type="evidence" value="ECO:0007669"/>
    <property type="project" value="InterPro"/>
</dbReference>
<dbReference type="PANTHER" id="PTHR43386">
    <property type="entry name" value="OLIGOPEPTIDE TRANSPORT SYSTEM PERMEASE PROTEIN APPC"/>
    <property type="match status" value="1"/>
</dbReference>
<dbReference type="InterPro" id="IPR035906">
    <property type="entry name" value="MetI-like_sf"/>
</dbReference>
<keyword evidence="2 7" id="KW-0813">Transport</keyword>
<evidence type="ECO:0000259" key="8">
    <source>
        <dbReference type="PROSITE" id="PS50928"/>
    </source>
</evidence>
<evidence type="ECO:0000256" key="6">
    <source>
        <dbReference type="ARBA" id="ARBA00023136"/>
    </source>
</evidence>
<keyword evidence="10" id="KW-1185">Reference proteome</keyword>
<evidence type="ECO:0000256" key="7">
    <source>
        <dbReference type="RuleBase" id="RU363032"/>
    </source>
</evidence>
<evidence type="ECO:0000256" key="2">
    <source>
        <dbReference type="ARBA" id="ARBA00022448"/>
    </source>
</evidence>
<feature type="transmembrane region" description="Helical" evidence="7">
    <location>
        <begin position="20"/>
        <end position="41"/>
    </location>
</feature>
<evidence type="ECO:0000313" key="9">
    <source>
        <dbReference type="EMBL" id="SEP05873.1"/>
    </source>
</evidence>
<keyword evidence="3" id="KW-1003">Cell membrane</keyword>
<dbReference type="SUPFAM" id="SSF161098">
    <property type="entry name" value="MetI-like"/>
    <property type="match status" value="1"/>
</dbReference>
<dbReference type="Gene3D" id="1.10.3720.10">
    <property type="entry name" value="MetI-like"/>
    <property type="match status" value="1"/>
</dbReference>
<dbReference type="PANTHER" id="PTHR43386:SF25">
    <property type="entry name" value="PEPTIDE ABC TRANSPORTER PERMEASE PROTEIN"/>
    <property type="match status" value="1"/>
</dbReference>
<name>A0A1H8US87_9RHOB</name>
<feature type="transmembrane region" description="Helical" evidence="7">
    <location>
        <begin position="246"/>
        <end position="268"/>
    </location>
</feature>
<dbReference type="InterPro" id="IPR025966">
    <property type="entry name" value="OppC_N"/>
</dbReference>
<dbReference type="Pfam" id="PF00528">
    <property type="entry name" value="BPD_transp_1"/>
    <property type="match status" value="1"/>
</dbReference>
<organism evidence="9 10">
    <name type="scientific">Salinihabitans flavidus</name>
    <dbReference type="NCBI Taxonomy" id="569882"/>
    <lineage>
        <taxon>Bacteria</taxon>
        <taxon>Pseudomonadati</taxon>
        <taxon>Pseudomonadota</taxon>
        <taxon>Alphaproteobacteria</taxon>
        <taxon>Rhodobacterales</taxon>
        <taxon>Roseobacteraceae</taxon>
        <taxon>Salinihabitans</taxon>
    </lineage>
</organism>
<dbReference type="STRING" id="569882.SAMN04490248_1223"/>
<evidence type="ECO:0000256" key="3">
    <source>
        <dbReference type="ARBA" id="ARBA00022475"/>
    </source>
</evidence>
<feature type="transmembrane region" description="Helical" evidence="7">
    <location>
        <begin position="86"/>
        <end position="110"/>
    </location>
</feature>
<dbReference type="Proteomes" id="UP000198893">
    <property type="component" value="Unassembled WGS sequence"/>
</dbReference>
<proteinExistence type="inferred from homology"/>
<dbReference type="Pfam" id="PF12911">
    <property type="entry name" value="OppC_N"/>
    <property type="match status" value="1"/>
</dbReference>
<protein>
    <submittedName>
        <fullName evidence="9">Peptide/nickel transport system permease protein</fullName>
    </submittedName>
</protein>
<dbReference type="InterPro" id="IPR000515">
    <property type="entry name" value="MetI-like"/>
</dbReference>
<keyword evidence="6 7" id="KW-0472">Membrane</keyword>
<dbReference type="GO" id="GO:0005886">
    <property type="term" value="C:plasma membrane"/>
    <property type="evidence" value="ECO:0007669"/>
    <property type="project" value="UniProtKB-SubCell"/>
</dbReference>
<dbReference type="CDD" id="cd06261">
    <property type="entry name" value="TM_PBP2"/>
    <property type="match status" value="1"/>
</dbReference>
<reference evidence="9 10" key="1">
    <citation type="submission" date="2016-10" db="EMBL/GenBank/DDBJ databases">
        <authorList>
            <person name="de Groot N.N."/>
        </authorList>
    </citation>
    <scope>NUCLEOTIDE SEQUENCE [LARGE SCALE GENOMIC DNA]</scope>
    <source>
        <strain evidence="9 10">DSM 27842</strain>
    </source>
</reference>
<feature type="transmembrane region" description="Helical" evidence="7">
    <location>
        <begin position="122"/>
        <end position="139"/>
    </location>
</feature>
<dbReference type="EMBL" id="FODS01000022">
    <property type="protein sequence ID" value="SEP05873.1"/>
    <property type="molecule type" value="Genomic_DNA"/>
</dbReference>
<dbReference type="RefSeq" id="WP_093119769.1">
    <property type="nucleotide sequence ID" value="NZ_FODS01000022.1"/>
</dbReference>
<keyword evidence="4 7" id="KW-0812">Transmembrane</keyword>
<evidence type="ECO:0000256" key="5">
    <source>
        <dbReference type="ARBA" id="ARBA00022989"/>
    </source>
</evidence>
<evidence type="ECO:0000313" key="10">
    <source>
        <dbReference type="Proteomes" id="UP000198893"/>
    </source>
</evidence>
<keyword evidence="5 7" id="KW-1133">Transmembrane helix</keyword>
<feature type="domain" description="ABC transmembrane type-1" evidence="8">
    <location>
        <begin position="80"/>
        <end position="269"/>
    </location>
</feature>
<accession>A0A1H8US87</accession>
<gene>
    <name evidence="9" type="ORF">SAMN04490248_1223</name>
</gene>